<dbReference type="Pfam" id="PF00563">
    <property type="entry name" value="EAL"/>
    <property type="match status" value="1"/>
</dbReference>
<dbReference type="CDD" id="cd01949">
    <property type="entry name" value="GGDEF"/>
    <property type="match status" value="1"/>
</dbReference>
<feature type="domain" description="EAL" evidence="2">
    <location>
        <begin position="532"/>
        <end position="784"/>
    </location>
</feature>
<feature type="transmembrane region" description="Helical" evidence="1">
    <location>
        <begin position="271"/>
        <end position="290"/>
    </location>
</feature>
<dbReference type="SMART" id="SM00267">
    <property type="entry name" value="GGDEF"/>
    <property type="match status" value="1"/>
</dbReference>
<sequence length="796" mass="90334">MARPRLFSLATKAQLLLGTFLVLSLSALLYFHWKEQNKLREAELTQDKLALVTQLNATLNEQQSEQTKLLQQWALHLPSNQSRDLSDSLENDKALLKIAGRFRNIVIFDRTGLANVNPDLDWPDVINSDWVNTVYRSDTTQSRLVCTERCSQFIGVPLHVPHQATKILVTELDLIALAEAFFSETRYHAYLIKSDKAGNWLGIWPIVSHGDQTTLETPEQLASLLNNTKDSWGQLRYHQKNLPIYNNRDLSWLIYTDEEPELLQRAELLKLQSIIALCTLIALLCFSWLVSRFHLRRLFKQVNILRLVSEQQFEEARARLPRQPKKSLDELDLLAEVAAELTYQLEANARSADSKSREMERLALYDPLTNLPNRNLFVYEIEQLLESGVDINKSAILVIDVDKFQRINDSLGHQSGDHLLSKIADRIRAAIGSKDFCARLSGNVFGVLIVSLNAADLKIRLNKIAEMIRQPLILKQQKLIITVSIGVAKLEHGVPTVEQLRNAEIAMYRAKQQGGNSHLEFTPEFKSLSRSKVSLEAEIHRALEQKEFRLYLQSKVDMSSTIRGFEALCRWDHPDRGILMPAEFVPVMADLGLQTPLDKWMLEASCRQLKTWHTLYPDIGISVNVASDHFSSPSFLPFLQQTINRYGIKPGQLELEITETLLMDNITLALQTIEKVKALGVSVAIDDFGTGYSSLSYLKNLPVDTLKIDREFIKDIPFDESDMHISAVIIFLARQLGFKVVAEGVETSEQLVFLKANHCDLAQGYLFSKPIPAHKAMIVLESQRSDSHTKSTSIYS</sequence>
<comment type="caution">
    <text evidence="4">The sequence shown here is derived from an EMBL/GenBank/DDBJ whole genome shotgun (WGS) entry which is preliminary data.</text>
</comment>
<evidence type="ECO:0000256" key="1">
    <source>
        <dbReference type="SAM" id="Phobius"/>
    </source>
</evidence>
<evidence type="ECO:0000259" key="2">
    <source>
        <dbReference type="PROSITE" id="PS50883"/>
    </source>
</evidence>
<protein>
    <submittedName>
        <fullName evidence="4">Bifunctional diguanylate cyclase/phosphodiesterase</fullName>
    </submittedName>
</protein>
<organism evidence="4 5">
    <name type="scientific">Simiduia curdlanivorans</name>
    <dbReference type="NCBI Taxonomy" id="1492769"/>
    <lineage>
        <taxon>Bacteria</taxon>
        <taxon>Pseudomonadati</taxon>
        <taxon>Pseudomonadota</taxon>
        <taxon>Gammaproteobacteria</taxon>
        <taxon>Cellvibrionales</taxon>
        <taxon>Cellvibrionaceae</taxon>
        <taxon>Simiduia</taxon>
    </lineage>
</organism>
<feature type="transmembrane region" description="Helical" evidence="1">
    <location>
        <begin position="13"/>
        <end position="31"/>
    </location>
</feature>
<reference evidence="5" key="1">
    <citation type="journal article" date="2019" name="Int. J. Syst. Evol. Microbiol.">
        <title>The Global Catalogue of Microorganisms (GCM) 10K type strain sequencing project: providing services to taxonomists for standard genome sequencing and annotation.</title>
        <authorList>
            <consortium name="The Broad Institute Genomics Platform"/>
            <consortium name="The Broad Institute Genome Sequencing Center for Infectious Disease"/>
            <person name="Wu L."/>
            <person name="Ma J."/>
        </authorList>
    </citation>
    <scope>NUCLEOTIDE SEQUENCE [LARGE SCALE GENOMIC DNA]</scope>
    <source>
        <strain evidence="5">CECT 8570</strain>
    </source>
</reference>
<dbReference type="SMART" id="SM00052">
    <property type="entry name" value="EAL"/>
    <property type="match status" value="1"/>
</dbReference>
<dbReference type="InterPro" id="IPR043128">
    <property type="entry name" value="Rev_trsase/Diguanyl_cyclase"/>
</dbReference>
<dbReference type="InterPro" id="IPR035919">
    <property type="entry name" value="EAL_sf"/>
</dbReference>
<dbReference type="SUPFAM" id="SSF55073">
    <property type="entry name" value="Nucleotide cyclase"/>
    <property type="match status" value="1"/>
</dbReference>
<gene>
    <name evidence="4" type="ORF">ACFOX3_11495</name>
</gene>
<dbReference type="PANTHER" id="PTHR44757:SF2">
    <property type="entry name" value="BIOFILM ARCHITECTURE MAINTENANCE PROTEIN MBAA"/>
    <property type="match status" value="1"/>
</dbReference>
<dbReference type="PROSITE" id="PS50883">
    <property type="entry name" value="EAL"/>
    <property type="match status" value="1"/>
</dbReference>
<dbReference type="InterPro" id="IPR000160">
    <property type="entry name" value="GGDEF_dom"/>
</dbReference>
<dbReference type="InterPro" id="IPR029787">
    <property type="entry name" value="Nucleotide_cyclase"/>
</dbReference>
<proteinExistence type="predicted"/>
<dbReference type="Proteomes" id="UP001595840">
    <property type="component" value="Unassembled WGS sequence"/>
</dbReference>
<dbReference type="CDD" id="cd01948">
    <property type="entry name" value="EAL"/>
    <property type="match status" value="1"/>
</dbReference>
<feature type="domain" description="GGDEF" evidence="3">
    <location>
        <begin position="392"/>
        <end position="523"/>
    </location>
</feature>
<evidence type="ECO:0000259" key="3">
    <source>
        <dbReference type="PROSITE" id="PS50887"/>
    </source>
</evidence>
<dbReference type="NCBIfam" id="TIGR00254">
    <property type="entry name" value="GGDEF"/>
    <property type="match status" value="1"/>
</dbReference>
<dbReference type="RefSeq" id="WP_290264894.1">
    <property type="nucleotide sequence ID" value="NZ_JAUFQG010000006.1"/>
</dbReference>
<keyword evidence="1" id="KW-0812">Transmembrane</keyword>
<name>A0ABV8V6U6_9GAMM</name>
<dbReference type="SUPFAM" id="SSF141868">
    <property type="entry name" value="EAL domain-like"/>
    <property type="match status" value="1"/>
</dbReference>
<dbReference type="InterPro" id="IPR052155">
    <property type="entry name" value="Biofilm_reg_signaling"/>
</dbReference>
<evidence type="ECO:0000313" key="4">
    <source>
        <dbReference type="EMBL" id="MFC4362928.1"/>
    </source>
</evidence>
<dbReference type="EMBL" id="JBHSCX010000013">
    <property type="protein sequence ID" value="MFC4362928.1"/>
    <property type="molecule type" value="Genomic_DNA"/>
</dbReference>
<dbReference type="InterPro" id="IPR001633">
    <property type="entry name" value="EAL_dom"/>
</dbReference>
<accession>A0ABV8V6U6</accession>
<dbReference type="Pfam" id="PF00990">
    <property type="entry name" value="GGDEF"/>
    <property type="match status" value="1"/>
</dbReference>
<keyword evidence="1" id="KW-0472">Membrane</keyword>
<dbReference type="PROSITE" id="PS50887">
    <property type="entry name" value="GGDEF"/>
    <property type="match status" value="1"/>
</dbReference>
<keyword evidence="1" id="KW-1133">Transmembrane helix</keyword>
<dbReference type="PANTHER" id="PTHR44757">
    <property type="entry name" value="DIGUANYLATE CYCLASE DGCP"/>
    <property type="match status" value="1"/>
</dbReference>
<keyword evidence="5" id="KW-1185">Reference proteome</keyword>
<dbReference type="Gene3D" id="3.30.70.270">
    <property type="match status" value="1"/>
</dbReference>
<evidence type="ECO:0000313" key="5">
    <source>
        <dbReference type="Proteomes" id="UP001595840"/>
    </source>
</evidence>
<dbReference type="Gene3D" id="3.20.20.450">
    <property type="entry name" value="EAL domain"/>
    <property type="match status" value="1"/>
</dbReference>